<keyword evidence="2" id="KW-0413">Isomerase</keyword>
<dbReference type="NCBIfam" id="NF041277">
    <property type="entry name" value="coba_remo_CbiR"/>
    <property type="match status" value="1"/>
</dbReference>
<dbReference type="GO" id="GO:0016853">
    <property type="term" value="F:isomerase activity"/>
    <property type="evidence" value="ECO:0007669"/>
    <property type="project" value="UniProtKB-KW"/>
</dbReference>
<dbReference type="PANTHER" id="PTHR12110:SF53">
    <property type="entry name" value="BLR5974 PROTEIN"/>
    <property type="match status" value="1"/>
</dbReference>
<name>A0A7C4KZ39_9CHLR</name>
<comment type="caution">
    <text evidence="2">The sequence shown here is derived from an EMBL/GenBank/DDBJ whole genome shotgun (WGS) entry which is preliminary data.</text>
</comment>
<proteinExistence type="predicted"/>
<dbReference type="SUPFAM" id="SSF51658">
    <property type="entry name" value="Xylose isomerase-like"/>
    <property type="match status" value="1"/>
</dbReference>
<dbReference type="InterPro" id="IPR050312">
    <property type="entry name" value="IolE/XylAMocC-like"/>
</dbReference>
<gene>
    <name evidence="2" type="ORF">ENT17_06315</name>
</gene>
<evidence type="ECO:0000259" key="1">
    <source>
        <dbReference type="Pfam" id="PF01261"/>
    </source>
</evidence>
<dbReference type="InterPro" id="IPR013022">
    <property type="entry name" value="Xyl_isomerase-like_TIM-brl"/>
</dbReference>
<dbReference type="Pfam" id="PF01261">
    <property type="entry name" value="AP_endonuc_2"/>
    <property type="match status" value="1"/>
</dbReference>
<protein>
    <submittedName>
        <fullName evidence="2">Sugar phosphate isomerase/epimerase</fullName>
    </submittedName>
</protein>
<dbReference type="Gene3D" id="3.20.20.150">
    <property type="entry name" value="Divalent-metal-dependent TIM barrel enzymes"/>
    <property type="match status" value="1"/>
</dbReference>
<reference evidence="2" key="1">
    <citation type="journal article" date="2020" name="mSystems">
        <title>Genome- and Community-Level Interaction Insights into Carbon Utilization and Element Cycling Functions of Hydrothermarchaeota in Hydrothermal Sediment.</title>
        <authorList>
            <person name="Zhou Z."/>
            <person name="Liu Y."/>
            <person name="Xu W."/>
            <person name="Pan J."/>
            <person name="Luo Z.H."/>
            <person name="Li M."/>
        </authorList>
    </citation>
    <scope>NUCLEOTIDE SEQUENCE [LARGE SCALE GENOMIC DNA]</scope>
    <source>
        <strain evidence="2">SpSt-556</strain>
    </source>
</reference>
<feature type="domain" description="Xylose isomerase-like TIM barrel" evidence="1">
    <location>
        <begin position="37"/>
        <end position="277"/>
    </location>
</feature>
<evidence type="ECO:0000313" key="2">
    <source>
        <dbReference type="EMBL" id="HGS87219.1"/>
    </source>
</evidence>
<dbReference type="InterPro" id="IPR036237">
    <property type="entry name" value="Xyl_isomerase-like_sf"/>
</dbReference>
<sequence>MQFGIMAMQMNALIPPVNNPQDAMQHVATFSHAGLVRKLYEAGFDLIELGGDLGMWFPQTFSPPAIEELAQLKEEVGLTYTVHLPLWSVEPSTPLKAVRRGSVQALVDCIQATRPLAPQCYVLHATGALAAEFYRMNLPSAGKALILHQFQQNALQSIQAILEETGLPARQLAVETIEFPFDLTLEMAKRLDLSICLDTGHVLAGFAGAVDLFSVLEQVLPRLAEIHLHDCPIPQNADQPAYGLDHQPLGSGDLDTARLLDRLNKAQFKAPIIFELTVLQALSSLQTIRQLRPHLVS</sequence>
<organism evidence="2">
    <name type="scientific">Bellilinea caldifistulae</name>
    <dbReference type="NCBI Taxonomy" id="360411"/>
    <lineage>
        <taxon>Bacteria</taxon>
        <taxon>Bacillati</taxon>
        <taxon>Chloroflexota</taxon>
        <taxon>Anaerolineae</taxon>
        <taxon>Anaerolineales</taxon>
        <taxon>Anaerolineaceae</taxon>
        <taxon>Bellilinea</taxon>
    </lineage>
</organism>
<accession>A0A7C4KZ39</accession>
<dbReference type="EMBL" id="DSXR01000061">
    <property type="protein sequence ID" value="HGS87219.1"/>
    <property type="molecule type" value="Genomic_DNA"/>
</dbReference>
<dbReference type="AlphaFoldDB" id="A0A7C4KZ39"/>
<dbReference type="PANTHER" id="PTHR12110">
    <property type="entry name" value="HYDROXYPYRUVATE ISOMERASE"/>
    <property type="match status" value="1"/>
</dbReference>